<dbReference type="EMBL" id="QFQZ01000036">
    <property type="protein sequence ID" value="PZR33813.1"/>
    <property type="molecule type" value="Genomic_DNA"/>
</dbReference>
<comment type="caution">
    <text evidence="2">The sequence shown here is derived from an EMBL/GenBank/DDBJ whole genome shotgun (WGS) entry which is preliminary data.</text>
</comment>
<dbReference type="Proteomes" id="UP000249393">
    <property type="component" value="Unassembled WGS sequence"/>
</dbReference>
<organism evidence="2 3">
    <name type="scientific">Caulobacter segnis</name>
    <dbReference type="NCBI Taxonomy" id="88688"/>
    <lineage>
        <taxon>Bacteria</taxon>
        <taxon>Pseudomonadati</taxon>
        <taxon>Pseudomonadota</taxon>
        <taxon>Alphaproteobacteria</taxon>
        <taxon>Caulobacterales</taxon>
        <taxon>Caulobacteraceae</taxon>
        <taxon>Caulobacter</taxon>
    </lineage>
</organism>
<evidence type="ECO:0008006" key="4">
    <source>
        <dbReference type="Google" id="ProtNLM"/>
    </source>
</evidence>
<evidence type="ECO:0000313" key="3">
    <source>
        <dbReference type="Proteomes" id="UP000249393"/>
    </source>
</evidence>
<feature type="compositionally biased region" description="Polar residues" evidence="1">
    <location>
        <begin position="156"/>
        <end position="168"/>
    </location>
</feature>
<gene>
    <name evidence="2" type="ORF">DI526_12415</name>
</gene>
<name>A0A2W5V7H5_9CAUL</name>
<accession>A0A2W5V7H5</accession>
<reference evidence="2 3" key="1">
    <citation type="submission" date="2017-08" db="EMBL/GenBank/DDBJ databases">
        <title>Infants hospitalized years apart are colonized by the same room-sourced microbial strains.</title>
        <authorList>
            <person name="Brooks B."/>
            <person name="Olm M.R."/>
            <person name="Firek B.A."/>
            <person name="Baker R."/>
            <person name="Thomas B.C."/>
            <person name="Morowitz M.J."/>
            <person name="Banfield J.F."/>
        </authorList>
    </citation>
    <scope>NUCLEOTIDE SEQUENCE [LARGE SCALE GENOMIC DNA]</scope>
    <source>
        <strain evidence="2">S2_003_000_R2_4</strain>
    </source>
</reference>
<evidence type="ECO:0000313" key="2">
    <source>
        <dbReference type="EMBL" id="PZR33813.1"/>
    </source>
</evidence>
<protein>
    <recommendedName>
        <fullName evidence="4">DUF3617 domain-containing protein</fullName>
    </recommendedName>
</protein>
<feature type="region of interest" description="Disordered" evidence="1">
    <location>
        <begin position="140"/>
        <end position="168"/>
    </location>
</feature>
<dbReference type="AlphaFoldDB" id="A0A2W5V7H5"/>
<sequence>MSMRRLAAAGVVLVLAGCEREVARTPAHFTPPSLWRVSVVEDSGGQAGAIDVCANPELVGAFQRAEPKVGGLPCLPVGKPAKDTPDEHISRCEVGGARYGLYVTTDRRTPDDFTVRFALQPLESAVGKIVQARRYQRLGPCPSGWKAGDEGKPGGSPTSSVLTGQGPG</sequence>
<proteinExistence type="predicted"/>
<evidence type="ECO:0000256" key="1">
    <source>
        <dbReference type="SAM" id="MobiDB-lite"/>
    </source>
</evidence>
<dbReference type="PROSITE" id="PS51257">
    <property type="entry name" value="PROKAR_LIPOPROTEIN"/>
    <property type="match status" value="1"/>
</dbReference>